<evidence type="ECO:0000256" key="2">
    <source>
        <dbReference type="ARBA" id="ARBA00022630"/>
    </source>
</evidence>
<dbReference type="PANTHER" id="PTHR43716">
    <property type="entry name" value="D-2-HYDROXYGLUTARATE DEHYDROGENASE, MITOCHONDRIAL"/>
    <property type="match status" value="1"/>
</dbReference>
<evidence type="ECO:0000259" key="4">
    <source>
        <dbReference type="PROSITE" id="PS51387"/>
    </source>
</evidence>
<comment type="similarity">
    <text evidence="1">Belongs to the FAD-binding oxidoreductase/transferase type 4 family.</text>
</comment>
<evidence type="ECO:0000313" key="6">
    <source>
        <dbReference type="Proteomes" id="UP001597151"/>
    </source>
</evidence>
<dbReference type="SUPFAM" id="SSF55103">
    <property type="entry name" value="FAD-linked oxidases, C-terminal domain"/>
    <property type="match status" value="1"/>
</dbReference>
<dbReference type="SUPFAM" id="SSF56176">
    <property type="entry name" value="FAD-binding/transporter-associated domain-like"/>
    <property type="match status" value="1"/>
</dbReference>
<dbReference type="InterPro" id="IPR016169">
    <property type="entry name" value="FAD-bd_PCMH_sub2"/>
</dbReference>
<name>A0ABW3TC62_9RHOB</name>
<comment type="caution">
    <text evidence="5">The sequence shown here is derived from an EMBL/GenBank/DDBJ whole genome shotgun (WGS) entry which is preliminary data.</text>
</comment>
<dbReference type="InterPro" id="IPR004113">
    <property type="entry name" value="FAD-bd_oxidored_4_C"/>
</dbReference>
<dbReference type="Gene3D" id="3.30.70.2190">
    <property type="match status" value="1"/>
</dbReference>
<dbReference type="Pfam" id="PF02913">
    <property type="entry name" value="FAD-oxidase_C"/>
    <property type="match status" value="1"/>
</dbReference>
<dbReference type="Proteomes" id="UP001597151">
    <property type="component" value="Unassembled WGS sequence"/>
</dbReference>
<dbReference type="Gene3D" id="3.30.465.10">
    <property type="match status" value="1"/>
</dbReference>
<dbReference type="InterPro" id="IPR051264">
    <property type="entry name" value="FAD-oxidored/transferase_4"/>
</dbReference>
<proteinExistence type="inferred from homology"/>
<keyword evidence="3" id="KW-0274">FAD</keyword>
<dbReference type="Gene3D" id="3.30.70.2740">
    <property type="match status" value="1"/>
</dbReference>
<dbReference type="Gene3D" id="3.30.43.10">
    <property type="entry name" value="Uridine Diphospho-n-acetylenolpyruvylglucosamine Reductase, domain 2"/>
    <property type="match status" value="1"/>
</dbReference>
<dbReference type="InterPro" id="IPR016166">
    <property type="entry name" value="FAD-bd_PCMH"/>
</dbReference>
<protein>
    <submittedName>
        <fullName evidence="5">FAD-binding oxidoreductase</fullName>
    </submittedName>
</protein>
<accession>A0ABW3TC62</accession>
<dbReference type="Pfam" id="PF01565">
    <property type="entry name" value="FAD_binding_4"/>
    <property type="match status" value="1"/>
</dbReference>
<dbReference type="InterPro" id="IPR016171">
    <property type="entry name" value="Vanillyl_alc_oxidase_C-sub2"/>
</dbReference>
<feature type="domain" description="FAD-binding PCMH-type" evidence="4">
    <location>
        <begin position="31"/>
        <end position="209"/>
    </location>
</feature>
<evidence type="ECO:0000256" key="3">
    <source>
        <dbReference type="ARBA" id="ARBA00022827"/>
    </source>
</evidence>
<sequence length="467" mass="49725">MLDRLEKIVGPANLVKGADLVKWSRDWTGVYTWTPLAVARPGSTDEVAAILRLANDTGTAVVPVSGNTGLAGGTKAEGAIMLSLDRMNRIREVRPAARIAIVEAGVILSSLHEAADTHDLIFPLTFGARGSAMVGGFLSTNAGGSNVLRYGNTRDLCLGLEVVLPTGEVMDLMSELHKDNSGYNLKHLMIGAEGTLGIITAAVLKLAPKPRAYATAMVAAPSLDQALILLNRLQEATGGGVEAFEFMPRSYIEGHLEKFPGAKPPFEAMHDVNILVEVGATAPRDCTPGPDGRVPVSVHLEEVLEGMFEEGMILDAVVAQSHAQRAEMWQRREAAAEIALTRRPIVNNDVAVPLDKVSVFLSRIHDRLTVLDKGAKELTVSHLGDGNVHYTVWPVSQDPAVHDAIMEAVEDVVLDLGGSFSAEHGIGMSKLPSMARRKNKVALAAMRAIKGALDPKGILNPGKVLPG</sequence>
<dbReference type="InterPro" id="IPR016167">
    <property type="entry name" value="FAD-bd_PCMH_sub1"/>
</dbReference>
<dbReference type="InterPro" id="IPR036318">
    <property type="entry name" value="FAD-bd_PCMH-like_sf"/>
</dbReference>
<evidence type="ECO:0000313" key="5">
    <source>
        <dbReference type="EMBL" id="MFD1194769.1"/>
    </source>
</evidence>
<organism evidence="5 6">
    <name type="scientific">Seohaeicola saemankumensis</name>
    <dbReference type="NCBI Taxonomy" id="481181"/>
    <lineage>
        <taxon>Bacteria</taxon>
        <taxon>Pseudomonadati</taxon>
        <taxon>Pseudomonadota</taxon>
        <taxon>Alphaproteobacteria</taxon>
        <taxon>Rhodobacterales</taxon>
        <taxon>Roseobacteraceae</taxon>
        <taxon>Seohaeicola</taxon>
    </lineage>
</organism>
<keyword evidence="6" id="KW-1185">Reference proteome</keyword>
<dbReference type="PANTHER" id="PTHR43716:SF2">
    <property type="entry name" value="BLL6224 PROTEIN"/>
    <property type="match status" value="1"/>
</dbReference>
<reference evidence="6" key="1">
    <citation type="journal article" date="2019" name="Int. J. Syst. Evol. Microbiol.">
        <title>The Global Catalogue of Microorganisms (GCM) 10K type strain sequencing project: providing services to taxonomists for standard genome sequencing and annotation.</title>
        <authorList>
            <consortium name="The Broad Institute Genomics Platform"/>
            <consortium name="The Broad Institute Genome Sequencing Center for Infectious Disease"/>
            <person name="Wu L."/>
            <person name="Ma J."/>
        </authorList>
    </citation>
    <scope>NUCLEOTIDE SEQUENCE [LARGE SCALE GENOMIC DNA]</scope>
    <source>
        <strain evidence="6">CCUG 55328</strain>
    </source>
</reference>
<dbReference type="InterPro" id="IPR006094">
    <property type="entry name" value="Oxid_FAD_bind_N"/>
</dbReference>
<dbReference type="InterPro" id="IPR016164">
    <property type="entry name" value="FAD-linked_Oxase-like_C"/>
</dbReference>
<dbReference type="EMBL" id="JBHTKR010000003">
    <property type="protein sequence ID" value="MFD1194769.1"/>
    <property type="molecule type" value="Genomic_DNA"/>
</dbReference>
<evidence type="ECO:0000256" key="1">
    <source>
        <dbReference type="ARBA" id="ARBA00008000"/>
    </source>
</evidence>
<dbReference type="PROSITE" id="PS51387">
    <property type="entry name" value="FAD_PCMH"/>
    <property type="match status" value="1"/>
</dbReference>
<dbReference type="Gene3D" id="1.10.45.10">
    <property type="entry name" value="Vanillyl-alcohol Oxidase, Chain A, domain 4"/>
    <property type="match status" value="1"/>
</dbReference>
<gene>
    <name evidence="5" type="ORF">ACFQ3C_08815</name>
</gene>
<keyword evidence="2" id="KW-0285">Flavoprotein</keyword>
<dbReference type="RefSeq" id="WP_380790668.1">
    <property type="nucleotide sequence ID" value="NZ_JBHTKR010000003.1"/>
</dbReference>